<comment type="caution">
    <text evidence="1">The sequence shown here is derived from an EMBL/GenBank/DDBJ whole genome shotgun (WGS) entry which is preliminary data.</text>
</comment>
<name>A0AAE1VVR7_9SOLA</name>
<evidence type="ECO:0000313" key="2">
    <source>
        <dbReference type="Proteomes" id="UP001291623"/>
    </source>
</evidence>
<organism evidence="1 2">
    <name type="scientific">Anisodus tanguticus</name>
    <dbReference type="NCBI Taxonomy" id="243964"/>
    <lineage>
        <taxon>Eukaryota</taxon>
        <taxon>Viridiplantae</taxon>
        <taxon>Streptophyta</taxon>
        <taxon>Embryophyta</taxon>
        <taxon>Tracheophyta</taxon>
        <taxon>Spermatophyta</taxon>
        <taxon>Magnoliopsida</taxon>
        <taxon>eudicotyledons</taxon>
        <taxon>Gunneridae</taxon>
        <taxon>Pentapetalae</taxon>
        <taxon>asterids</taxon>
        <taxon>lamiids</taxon>
        <taxon>Solanales</taxon>
        <taxon>Solanaceae</taxon>
        <taxon>Solanoideae</taxon>
        <taxon>Hyoscyameae</taxon>
        <taxon>Anisodus</taxon>
    </lineage>
</organism>
<reference evidence="1" key="1">
    <citation type="submission" date="2023-12" db="EMBL/GenBank/DDBJ databases">
        <title>Genome assembly of Anisodus tanguticus.</title>
        <authorList>
            <person name="Wang Y.-J."/>
        </authorList>
    </citation>
    <scope>NUCLEOTIDE SEQUENCE</scope>
    <source>
        <strain evidence="1">KB-2021</strain>
        <tissue evidence="1">Leaf</tissue>
    </source>
</reference>
<dbReference type="Proteomes" id="UP001291623">
    <property type="component" value="Unassembled WGS sequence"/>
</dbReference>
<keyword evidence="2" id="KW-1185">Reference proteome</keyword>
<proteinExistence type="predicted"/>
<sequence>MENGVEVLDKGAEDGIGLVEMKESEGDEVFEEAIECETPGFVLDKGAEDGIGLVEMKESEGDEVFEEAIECETPGFGIEGGSLGSVTNYMDENVNSDSRDEVDNFEEVVEASHEIQQTDATGDKKPSVAKSENGEVHAILGTQDAKGGNDYVQMKVHYYRDALLGDEVNPEVIETSNIQPAGHQDCCDVHKDVSFSSGFILKDERDIQLEEVQSHHFKH</sequence>
<protein>
    <submittedName>
        <fullName evidence="1">Uncharacterized protein</fullName>
    </submittedName>
</protein>
<dbReference type="EMBL" id="JAVYJV010000003">
    <property type="protein sequence ID" value="KAK4375115.1"/>
    <property type="molecule type" value="Genomic_DNA"/>
</dbReference>
<gene>
    <name evidence="1" type="ORF">RND71_005792</name>
</gene>
<dbReference type="AlphaFoldDB" id="A0AAE1VVR7"/>
<evidence type="ECO:0000313" key="1">
    <source>
        <dbReference type="EMBL" id="KAK4375115.1"/>
    </source>
</evidence>
<accession>A0AAE1VVR7</accession>